<evidence type="ECO:0000256" key="6">
    <source>
        <dbReference type="ARBA" id="ARBA00022679"/>
    </source>
</evidence>
<comment type="similarity">
    <text evidence="3">Belongs to the glycosyltransferase 2 family.</text>
</comment>
<gene>
    <name evidence="14" type="ordered locus">AciX8_4233</name>
</gene>
<keyword evidence="15" id="KW-1185">Reference proteome</keyword>
<evidence type="ECO:0000256" key="9">
    <source>
        <dbReference type="ARBA" id="ARBA00022968"/>
    </source>
</evidence>
<evidence type="ECO:0000313" key="14">
    <source>
        <dbReference type="EMBL" id="AEU38510.1"/>
    </source>
</evidence>
<comment type="catalytic activity">
    <reaction evidence="12">
        <text>a di-trans,poly-cis-dolichyl phosphate + UDP-alpha-D-glucose = a di-trans,poly-cis-dolichyl beta-D-glucosyl phosphate + UDP</text>
        <dbReference type="Rhea" id="RHEA:15401"/>
        <dbReference type="Rhea" id="RHEA-COMP:19498"/>
        <dbReference type="Rhea" id="RHEA-COMP:19502"/>
        <dbReference type="ChEBI" id="CHEBI:57525"/>
        <dbReference type="ChEBI" id="CHEBI:57683"/>
        <dbReference type="ChEBI" id="CHEBI:58223"/>
        <dbReference type="ChEBI" id="CHEBI:58885"/>
        <dbReference type="EC" id="2.4.1.117"/>
    </reaction>
    <physiologicalReaction direction="left-to-right" evidence="12">
        <dbReference type="Rhea" id="RHEA:15402"/>
    </physiologicalReaction>
</comment>
<evidence type="ECO:0000256" key="7">
    <source>
        <dbReference type="ARBA" id="ARBA00022692"/>
    </source>
</evidence>
<dbReference type="Pfam" id="PF00535">
    <property type="entry name" value="Glycos_transf_2"/>
    <property type="match status" value="1"/>
</dbReference>
<dbReference type="EMBL" id="CP003130">
    <property type="protein sequence ID" value="AEU38510.1"/>
    <property type="molecule type" value="Genomic_DNA"/>
</dbReference>
<evidence type="ECO:0000256" key="4">
    <source>
        <dbReference type="ARBA" id="ARBA00012583"/>
    </source>
</evidence>
<dbReference type="GO" id="GO:0006487">
    <property type="term" value="P:protein N-linked glycosylation"/>
    <property type="evidence" value="ECO:0007669"/>
    <property type="project" value="TreeGrafter"/>
</dbReference>
<evidence type="ECO:0000256" key="12">
    <source>
        <dbReference type="ARBA" id="ARBA00045097"/>
    </source>
</evidence>
<keyword evidence="9" id="KW-0735">Signal-anchor</keyword>
<evidence type="ECO:0000256" key="5">
    <source>
        <dbReference type="ARBA" id="ARBA00022676"/>
    </source>
</evidence>
<keyword evidence="6 14" id="KW-0808">Transferase</keyword>
<dbReference type="eggNOG" id="COG1215">
    <property type="taxonomic scope" value="Bacteria"/>
</dbReference>
<keyword evidence="11" id="KW-0472">Membrane</keyword>
<dbReference type="InterPro" id="IPR001173">
    <property type="entry name" value="Glyco_trans_2-like"/>
</dbReference>
<evidence type="ECO:0000256" key="2">
    <source>
        <dbReference type="ARBA" id="ARBA00004922"/>
    </source>
</evidence>
<dbReference type="KEGG" id="gma:AciX8_4233"/>
<evidence type="ECO:0000256" key="10">
    <source>
        <dbReference type="ARBA" id="ARBA00022989"/>
    </source>
</evidence>
<evidence type="ECO:0000313" key="15">
    <source>
        <dbReference type="Proteomes" id="UP000007113"/>
    </source>
</evidence>
<proteinExistence type="inferred from homology"/>
<dbReference type="Gene3D" id="3.90.550.10">
    <property type="entry name" value="Spore Coat Polysaccharide Biosynthesis Protein SpsA, Chain A"/>
    <property type="match status" value="1"/>
</dbReference>
<dbReference type="AlphaFoldDB" id="G8NRR9"/>
<dbReference type="HOGENOM" id="CLU_033536_9_0_0"/>
<dbReference type="STRING" id="682795.AciX8_4233"/>
<dbReference type="SUPFAM" id="SSF53448">
    <property type="entry name" value="Nucleotide-diphospho-sugar transferases"/>
    <property type="match status" value="1"/>
</dbReference>
<keyword evidence="5 14" id="KW-0328">Glycosyltransferase</keyword>
<dbReference type="InterPro" id="IPR035518">
    <property type="entry name" value="DPG_synthase"/>
</dbReference>
<dbReference type="InterPro" id="IPR029044">
    <property type="entry name" value="Nucleotide-diphossugar_trans"/>
</dbReference>
<reference evidence="14 15" key="1">
    <citation type="submission" date="2011-11" db="EMBL/GenBank/DDBJ databases">
        <title>Complete sequence of Granulicella mallensis MP5ACTX8.</title>
        <authorList>
            <consortium name="US DOE Joint Genome Institute"/>
            <person name="Lucas S."/>
            <person name="Copeland A."/>
            <person name="Lapidus A."/>
            <person name="Cheng J.-F."/>
            <person name="Goodwin L."/>
            <person name="Pitluck S."/>
            <person name="Peters L."/>
            <person name="Lu M."/>
            <person name="Detter J.C."/>
            <person name="Han C."/>
            <person name="Tapia R."/>
            <person name="Land M."/>
            <person name="Hauser L."/>
            <person name="Kyrpides N."/>
            <person name="Ivanova N."/>
            <person name="Mikhailova N."/>
            <person name="Pagani I."/>
            <person name="Rawat S."/>
            <person name="Mannisto M."/>
            <person name="Haggblom M."/>
            <person name="Woyke T."/>
        </authorList>
    </citation>
    <scope>NUCLEOTIDE SEQUENCE [LARGE SCALE GENOMIC DNA]</scope>
    <source>
        <strain evidence="15">ATCC BAA-1857 / DSM 23137 / MP5ACTX8</strain>
    </source>
</reference>
<organism evidence="14 15">
    <name type="scientific">Granulicella mallensis (strain ATCC BAA-1857 / DSM 23137 / MP5ACTX8)</name>
    <dbReference type="NCBI Taxonomy" id="682795"/>
    <lineage>
        <taxon>Bacteria</taxon>
        <taxon>Pseudomonadati</taxon>
        <taxon>Acidobacteriota</taxon>
        <taxon>Terriglobia</taxon>
        <taxon>Terriglobales</taxon>
        <taxon>Acidobacteriaceae</taxon>
        <taxon>Granulicella</taxon>
    </lineage>
</organism>
<protein>
    <recommendedName>
        <fullName evidence="4">dolichyl-phosphate beta-glucosyltransferase</fullName>
        <ecNumber evidence="4">2.4.1.117</ecNumber>
    </recommendedName>
</protein>
<dbReference type="GO" id="GO:0004581">
    <property type="term" value="F:dolichyl-phosphate beta-glucosyltransferase activity"/>
    <property type="evidence" value="ECO:0007669"/>
    <property type="project" value="UniProtKB-EC"/>
</dbReference>
<comment type="subcellular location">
    <subcellularLocation>
        <location evidence="1">Endoplasmic reticulum membrane</location>
        <topology evidence="1">Single-pass membrane protein</topology>
    </subcellularLocation>
</comment>
<feature type="domain" description="Glycosyltransferase 2-like" evidence="13">
    <location>
        <begin position="38"/>
        <end position="207"/>
    </location>
</feature>
<evidence type="ECO:0000259" key="13">
    <source>
        <dbReference type="Pfam" id="PF00535"/>
    </source>
</evidence>
<evidence type="ECO:0000256" key="8">
    <source>
        <dbReference type="ARBA" id="ARBA00022824"/>
    </source>
</evidence>
<evidence type="ECO:0000256" key="11">
    <source>
        <dbReference type="ARBA" id="ARBA00023136"/>
    </source>
</evidence>
<evidence type="ECO:0000256" key="1">
    <source>
        <dbReference type="ARBA" id="ARBA00004389"/>
    </source>
</evidence>
<keyword evidence="8" id="KW-0256">Endoplasmic reticulum</keyword>
<accession>G8NRR9</accession>
<sequence>MIGRVFPASPPLLAWERARMEPTGEEGQRDNVAHPALSIIIPAFNEHARIEGTLERVMSCVQQRGWDAEVLVVDDGSTDETVAIVQHWMETHSRLHLVKNPGNRGKGYSVRNGLLQAAGDIVMFTDADLSSPIEEAERLFAALEAGADVAIGSRWLDKQKQTVHQPLYRRFFGRCFNRVTRLAIGLPFKDTQCGFKAFKREAAQTIFRLQTIERWGFDPEILFIAQRLKYRISEVPVTWGHDERSRISYLKDGMKMLEEMAEIRANSLRGRYDEAIAAMKDTSNMVTPQVGRVENAEHVEAR</sequence>
<dbReference type="Proteomes" id="UP000007113">
    <property type="component" value="Chromosome"/>
</dbReference>
<keyword evidence="10" id="KW-1133">Transmembrane helix</keyword>
<dbReference type="PANTHER" id="PTHR10859">
    <property type="entry name" value="GLYCOSYL TRANSFERASE"/>
    <property type="match status" value="1"/>
</dbReference>
<dbReference type="PANTHER" id="PTHR10859:SF91">
    <property type="entry name" value="DOLICHYL-PHOSPHATE BETA-GLUCOSYLTRANSFERASE"/>
    <property type="match status" value="1"/>
</dbReference>
<evidence type="ECO:0000256" key="3">
    <source>
        <dbReference type="ARBA" id="ARBA00006739"/>
    </source>
</evidence>
<dbReference type="EC" id="2.4.1.117" evidence="4"/>
<keyword evidence="7" id="KW-0812">Transmembrane</keyword>
<comment type="pathway">
    <text evidence="2">Protein modification; protein glycosylation.</text>
</comment>
<name>G8NRR9_GRAMM</name>
<dbReference type="CDD" id="cd04188">
    <property type="entry name" value="DPG_synthase"/>
    <property type="match status" value="1"/>
</dbReference>